<evidence type="ECO:0000313" key="2">
    <source>
        <dbReference type="Proteomes" id="UP000031668"/>
    </source>
</evidence>
<dbReference type="Proteomes" id="UP000031668">
    <property type="component" value="Unassembled WGS sequence"/>
</dbReference>
<gene>
    <name evidence="1" type="ORF">RF11_03992</name>
</gene>
<organism evidence="1 2">
    <name type="scientific">Thelohanellus kitauei</name>
    <name type="common">Myxosporean</name>
    <dbReference type="NCBI Taxonomy" id="669202"/>
    <lineage>
        <taxon>Eukaryota</taxon>
        <taxon>Metazoa</taxon>
        <taxon>Cnidaria</taxon>
        <taxon>Myxozoa</taxon>
        <taxon>Myxosporea</taxon>
        <taxon>Bivalvulida</taxon>
        <taxon>Platysporina</taxon>
        <taxon>Myxobolidae</taxon>
        <taxon>Thelohanellus</taxon>
    </lineage>
</organism>
<dbReference type="EMBL" id="JWZT01005451">
    <property type="protein sequence ID" value="KII60756.1"/>
    <property type="molecule type" value="Genomic_DNA"/>
</dbReference>
<reference evidence="1 2" key="1">
    <citation type="journal article" date="2014" name="Genome Biol. Evol.">
        <title>The genome of the myxosporean Thelohanellus kitauei shows adaptations to nutrient acquisition within its fish host.</title>
        <authorList>
            <person name="Yang Y."/>
            <person name="Xiong J."/>
            <person name="Zhou Z."/>
            <person name="Huo F."/>
            <person name="Miao W."/>
            <person name="Ran C."/>
            <person name="Liu Y."/>
            <person name="Zhang J."/>
            <person name="Feng J."/>
            <person name="Wang M."/>
            <person name="Wang M."/>
            <person name="Wang L."/>
            <person name="Yao B."/>
        </authorList>
    </citation>
    <scope>NUCLEOTIDE SEQUENCE [LARGE SCALE GENOMIC DNA]</scope>
    <source>
        <strain evidence="1">Wuqing</strain>
    </source>
</reference>
<sequence length="141" mass="15857">MVDNQIEINFKKNEIAIRNQIITLLNLGQPGQVKIDKENLCKTSQNKTEDDDLVTVITNGTIEAHRKNNPELGTIPSSEHKISLKDPCNNNQSKSYAIPHLMQPKVKEEIERLCALGIRESASPFSISAFCILKEPGIFDW</sequence>
<dbReference type="Gene3D" id="3.10.10.10">
    <property type="entry name" value="HIV Type 1 Reverse Transcriptase, subunit A, domain 1"/>
    <property type="match status" value="1"/>
</dbReference>
<accession>A0A0C2MGD8</accession>
<evidence type="ECO:0000313" key="1">
    <source>
        <dbReference type="EMBL" id="KII60756.1"/>
    </source>
</evidence>
<name>A0A0C2MGD8_THEKT</name>
<dbReference type="AlphaFoldDB" id="A0A0C2MGD8"/>
<protein>
    <recommendedName>
        <fullName evidence="3">Reverse transcriptase domain-containing protein</fullName>
    </recommendedName>
</protein>
<comment type="caution">
    <text evidence="1">The sequence shown here is derived from an EMBL/GenBank/DDBJ whole genome shotgun (WGS) entry which is preliminary data.</text>
</comment>
<keyword evidence="2" id="KW-1185">Reference proteome</keyword>
<evidence type="ECO:0008006" key="3">
    <source>
        <dbReference type="Google" id="ProtNLM"/>
    </source>
</evidence>
<proteinExistence type="predicted"/>